<reference evidence="1" key="1">
    <citation type="submission" date="2014-09" db="EMBL/GenBank/DDBJ databases">
        <authorList>
            <person name="Magalhaes I.L.F."/>
            <person name="Oliveira U."/>
            <person name="Santos F.R."/>
            <person name="Vidigal T.H.D.A."/>
            <person name="Brescovit A.D."/>
            <person name="Santos A.J."/>
        </authorList>
    </citation>
    <scope>NUCLEOTIDE SEQUENCE</scope>
    <source>
        <tissue evidence="1">Shoot tissue taken approximately 20 cm above the soil surface</tissue>
    </source>
</reference>
<reference evidence="1" key="2">
    <citation type="journal article" date="2015" name="Data Brief">
        <title>Shoot transcriptome of the giant reed, Arundo donax.</title>
        <authorList>
            <person name="Barrero R.A."/>
            <person name="Guerrero F.D."/>
            <person name="Moolhuijzen P."/>
            <person name="Goolsby J.A."/>
            <person name="Tidwell J."/>
            <person name="Bellgard S.E."/>
            <person name="Bellgard M.I."/>
        </authorList>
    </citation>
    <scope>NUCLEOTIDE SEQUENCE</scope>
    <source>
        <tissue evidence="1">Shoot tissue taken approximately 20 cm above the soil surface</tissue>
    </source>
</reference>
<dbReference type="EMBL" id="GBRH01237420">
    <property type="protein sequence ID" value="JAD60475.1"/>
    <property type="molecule type" value="Transcribed_RNA"/>
</dbReference>
<accession>A0A0A9BGW5</accession>
<protein>
    <submittedName>
        <fullName evidence="1">Uncharacterized protein</fullName>
    </submittedName>
</protein>
<dbReference type="AlphaFoldDB" id="A0A0A9BGW5"/>
<proteinExistence type="predicted"/>
<organism evidence="1">
    <name type="scientific">Arundo donax</name>
    <name type="common">Giant reed</name>
    <name type="synonym">Donax arundinaceus</name>
    <dbReference type="NCBI Taxonomy" id="35708"/>
    <lineage>
        <taxon>Eukaryota</taxon>
        <taxon>Viridiplantae</taxon>
        <taxon>Streptophyta</taxon>
        <taxon>Embryophyta</taxon>
        <taxon>Tracheophyta</taxon>
        <taxon>Spermatophyta</taxon>
        <taxon>Magnoliopsida</taxon>
        <taxon>Liliopsida</taxon>
        <taxon>Poales</taxon>
        <taxon>Poaceae</taxon>
        <taxon>PACMAD clade</taxon>
        <taxon>Arundinoideae</taxon>
        <taxon>Arundineae</taxon>
        <taxon>Arundo</taxon>
    </lineage>
</organism>
<evidence type="ECO:0000313" key="1">
    <source>
        <dbReference type="EMBL" id="JAD60475.1"/>
    </source>
</evidence>
<name>A0A0A9BGW5_ARUDO</name>
<sequence>MLADGVAPRAFIFALILSSLFLSAPCDA</sequence>